<keyword evidence="1" id="KW-0802">TPR repeat</keyword>
<evidence type="ECO:0000313" key="3">
    <source>
        <dbReference type="EMBL" id="MEX6634512.1"/>
    </source>
</evidence>
<dbReference type="SUPFAM" id="SSF48452">
    <property type="entry name" value="TPR-like"/>
    <property type="match status" value="1"/>
</dbReference>
<feature type="chain" id="PRO_5045689965" evidence="2">
    <location>
        <begin position="21"/>
        <end position="323"/>
    </location>
</feature>
<dbReference type="Pfam" id="PF13174">
    <property type="entry name" value="TPR_6"/>
    <property type="match status" value="1"/>
</dbReference>
<sequence>MNKLTSILFTSVVFLSSCGAASIGAENATDKSTTQKQEADGATKIVEATSFLGTPLYQQAIDSELDENLKAQIQELEKSTTLSEDDYIALGGLQASRRHYQDAIKAYTKGLEKFPESYKLRRHRGHRYMTVRELELAIVDFTEAVALIEQSDVREYEYDVKGKAHGTYEHWVWYHIGLYYYLHGDYETAAGAFERCINTAETGDMLIGASDWLYNIYRRMGQDEKAEMLLSRIPEDIEADTTYPYYKRVMLYKGVFSPDDILDKDKSVEKWNGRDMTVAYGLGNWYAYQGQSDKADALHKAVIKTPFWSTWAYLAAEKEQSQK</sequence>
<dbReference type="EMBL" id="JBEHZE010000001">
    <property type="protein sequence ID" value="MEX6634512.1"/>
    <property type="molecule type" value="Genomic_DNA"/>
</dbReference>
<gene>
    <name evidence="3" type="ORF">ABFZ84_13230</name>
</gene>
<dbReference type="Gene3D" id="1.25.40.10">
    <property type="entry name" value="Tetratricopeptide repeat domain"/>
    <property type="match status" value="1"/>
</dbReference>
<accession>A0ABV3Z8L1</accession>
<feature type="repeat" description="TPR" evidence="1">
    <location>
        <begin position="84"/>
        <end position="117"/>
    </location>
</feature>
<dbReference type="RefSeq" id="WP_369314493.1">
    <property type="nucleotide sequence ID" value="NZ_JBEHZE010000001.1"/>
</dbReference>
<keyword evidence="4" id="KW-1185">Reference proteome</keyword>
<evidence type="ECO:0000313" key="4">
    <source>
        <dbReference type="Proteomes" id="UP001560685"/>
    </source>
</evidence>
<reference evidence="3 4" key="1">
    <citation type="submission" date="2024-05" db="EMBL/GenBank/DDBJ databases">
        <title>Three bacterial strains, DH-69, EH-24, and ECK-19 isolated from coastal sediments.</title>
        <authorList>
            <person name="Ye Y.-Q."/>
            <person name="Du Z.-J."/>
        </authorList>
    </citation>
    <scope>NUCLEOTIDE SEQUENCE [LARGE SCALE GENOMIC DNA]</scope>
    <source>
        <strain evidence="3 4">ECK-19</strain>
    </source>
</reference>
<evidence type="ECO:0000256" key="2">
    <source>
        <dbReference type="SAM" id="SignalP"/>
    </source>
</evidence>
<dbReference type="InterPro" id="IPR011990">
    <property type="entry name" value="TPR-like_helical_dom_sf"/>
</dbReference>
<dbReference type="InterPro" id="IPR019734">
    <property type="entry name" value="TPR_rpt"/>
</dbReference>
<comment type="caution">
    <text evidence="3">The sequence shown here is derived from an EMBL/GenBank/DDBJ whole genome shotgun (WGS) entry which is preliminary data.</text>
</comment>
<dbReference type="PROSITE" id="PS51257">
    <property type="entry name" value="PROKAR_LIPOPROTEIN"/>
    <property type="match status" value="1"/>
</dbReference>
<dbReference type="Proteomes" id="UP001560685">
    <property type="component" value="Unassembled WGS sequence"/>
</dbReference>
<feature type="repeat" description="TPR" evidence="1">
    <location>
        <begin position="170"/>
        <end position="203"/>
    </location>
</feature>
<keyword evidence="2" id="KW-0732">Signal</keyword>
<dbReference type="PROSITE" id="PS50005">
    <property type="entry name" value="TPR"/>
    <property type="match status" value="2"/>
</dbReference>
<protein>
    <submittedName>
        <fullName evidence="3">Tetratricopeptide repeat protein</fullName>
    </submittedName>
</protein>
<organism evidence="3 4">
    <name type="scientific">Hyphococcus lacteus</name>
    <dbReference type="NCBI Taxonomy" id="3143536"/>
    <lineage>
        <taxon>Bacteria</taxon>
        <taxon>Pseudomonadati</taxon>
        <taxon>Pseudomonadota</taxon>
        <taxon>Alphaproteobacteria</taxon>
        <taxon>Parvularculales</taxon>
        <taxon>Parvularculaceae</taxon>
        <taxon>Hyphococcus</taxon>
    </lineage>
</organism>
<name>A0ABV3Z8L1_9PROT</name>
<dbReference type="SMART" id="SM00028">
    <property type="entry name" value="TPR"/>
    <property type="match status" value="3"/>
</dbReference>
<dbReference type="PANTHER" id="PTHR12558">
    <property type="entry name" value="CELL DIVISION CYCLE 16,23,27"/>
    <property type="match status" value="1"/>
</dbReference>
<proteinExistence type="predicted"/>
<evidence type="ECO:0000256" key="1">
    <source>
        <dbReference type="PROSITE-ProRule" id="PRU00339"/>
    </source>
</evidence>
<feature type="signal peptide" evidence="2">
    <location>
        <begin position="1"/>
        <end position="20"/>
    </location>
</feature>
<dbReference type="PANTHER" id="PTHR12558:SF13">
    <property type="entry name" value="CELL DIVISION CYCLE PROTEIN 27 HOMOLOG"/>
    <property type="match status" value="1"/>
</dbReference>